<organism evidence="1 2">
    <name type="scientific">Streptomyces longisporus</name>
    <dbReference type="NCBI Taxonomy" id="1948"/>
    <lineage>
        <taxon>Bacteria</taxon>
        <taxon>Bacillati</taxon>
        <taxon>Actinomycetota</taxon>
        <taxon>Actinomycetes</taxon>
        <taxon>Kitasatosporales</taxon>
        <taxon>Streptomycetaceae</taxon>
        <taxon>Streptomyces</taxon>
    </lineage>
</organism>
<accession>A0ABP6AV92</accession>
<reference evidence="2" key="1">
    <citation type="journal article" date="2019" name="Int. J. Syst. Evol. Microbiol.">
        <title>The Global Catalogue of Microorganisms (GCM) 10K type strain sequencing project: providing services to taxonomists for standard genome sequencing and annotation.</title>
        <authorList>
            <consortium name="The Broad Institute Genomics Platform"/>
            <consortium name="The Broad Institute Genome Sequencing Center for Infectious Disease"/>
            <person name="Wu L."/>
            <person name="Ma J."/>
        </authorList>
    </citation>
    <scope>NUCLEOTIDE SEQUENCE [LARGE SCALE GENOMIC DNA]</scope>
    <source>
        <strain evidence="2">JCM 4395</strain>
    </source>
</reference>
<gene>
    <name evidence="1" type="ORF">GCM10010276_89940</name>
</gene>
<name>A0ABP6AV92_STRLO</name>
<evidence type="ECO:0000313" key="1">
    <source>
        <dbReference type="EMBL" id="GAA2524459.1"/>
    </source>
</evidence>
<dbReference type="Proteomes" id="UP001501777">
    <property type="component" value="Unassembled WGS sequence"/>
</dbReference>
<proteinExistence type="predicted"/>
<protein>
    <submittedName>
        <fullName evidence="1">Uncharacterized protein</fullName>
    </submittedName>
</protein>
<keyword evidence="2" id="KW-1185">Reference proteome</keyword>
<sequence length="102" mass="11950">MTRPLTSVERQRESRLNWRRDEEVRARESRGEQGAMEFRLRVTRAEIAKEAKAGRTDTWAGFALVLQLFRTAIQRRAAGDTRIWNDLLQYAEQVVKAHPPRD</sequence>
<dbReference type="EMBL" id="BAAASG010000041">
    <property type="protein sequence ID" value="GAA2524459.1"/>
    <property type="molecule type" value="Genomic_DNA"/>
</dbReference>
<evidence type="ECO:0000313" key="2">
    <source>
        <dbReference type="Proteomes" id="UP001501777"/>
    </source>
</evidence>
<comment type="caution">
    <text evidence="1">The sequence shown here is derived from an EMBL/GenBank/DDBJ whole genome shotgun (WGS) entry which is preliminary data.</text>
</comment>